<sequence length="637" mass="71775">MEVVDDRRKGEDGGKLDFEHGIFWGVKAGDAVGDEDFSDDEVNLHELEKKVWRDRLQLKRLKERLKTMDRSGSAPKEKKSRDQAQRKQMARAQDGILKYMLKMMEVCNAQAFVYGIIPEKGKPVSGASDNIRAWWKEKVRFDRDGPAAIAQFQANDPEKMNKAATPNSIPPLQALQELQDSTLGSLLSALMQHCSPPQRKFPLERGVPPPWWPSGREEWWLMEGLAPPPYKKPHDLKKVWKVAVLTAIINHMSPDIAKIRKLVRQSKALQDKMTAKESATWNAVLNQEELLNPRQDHPDVIASQKGIDQELESTIVSLGSGMISAREYEVEALNQPPQVVVIGEEERAENKEIFNASPDSCNGSSPHNIGETCPDLNMDTTMGDAKLLPEVQDRNKRRTSIPVDPLPFSHRLFLCPYEQCPHHQRENSFEDRKSRNTHQSNCPHKPTYSEIIIDFQKSIILPDMHSTQHPSLGQNPELAGRIEGRDCSSQSEATTLLPSSSPEFHATIQSRWDHDLLVDIEDAELQQGNSSPAEDGLLLEEYVHGAEHLDNFPFSRGYETKASNITSEDNLLFGQIGGSEYALSSGDDVGHPFRTEEDIFLSNYVMHPSLDLSIDGTHSLGVRPDLLDDEFIWYFGA</sequence>
<comment type="caution">
    <text evidence="1">The sequence shown here is derived from an EMBL/GenBank/DDBJ whole genome shotgun (WGS) entry which is preliminary data.</text>
</comment>
<gene>
    <name evidence="1" type="ORF">O6H91_10G089800</name>
</gene>
<proteinExistence type="predicted"/>
<protein>
    <submittedName>
        <fullName evidence="1">Uncharacterized protein</fullName>
    </submittedName>
</protein>
<dbReference type="Proteomes" id="UP001162992">
    <property type="component" value="Chromosome 10"/>
</dbReference>
<evidence type="ECO:0000313" key="2">
    <source>
        <dbReference type="Proteomes" id="UP001162992"/>
    </source>
</evidence>
<dbReference type="EMBL" id="CM055101">
    <property type="protein sequence ID" value="KAJ7542098.1"/>
    <property type="molecule type" value="Genomic_DNA"/>
</dbReference>
<name>A0ACC2CJB6_DIPCM</name>
<reference evidence="2" key="1">
    <citation type="journal article" date="2024" name="Proc. Natl. Acad. Sci. U.S.A.">
        <title>Extraordinary preservation of gene collinearity over three hundred million years revealed in homosporous lycophytes.</title>
        <authorList>
            <person name="Li C."/>
            <person name="Wickell D."/>
            <person name="Kuo L.Y."/>
            <person name="Chen X."/>
            <person name="Nie B."/>
            <person name="Liao X."/>
            <person name="Peng D."/>
            <person name="Ji J."/>
            <person name="Jenkins J."/>
            <person name="Williams M."/>
            <person name="Shu S."/>
            <person name="Plott C."/>
            <person name="Barry K."/>
            <person name="Rajasekar S."/>
            <person name="Grimwood J."/>
            <person name="Han X."/>
            <person name="Sun S."/>
            <person name="Hou Z."/>
            <person name="He W."/>
            <person name="Dai G."/>
            <person name="Sun C."/>
            <person name="Schmutz J."/>
            <person name="Leebens-Mack J.H."/>
            <person name="Li F.W."/>
            <person name="Wang L."/>
        </authorList>
    </citation>
    <scope>NUCLEOTIDE SEQUENCE [LARGE SCALE GENOMIC DNA]</scope>
    <source>
        <strain evidence="2">cv. PW_Plant_1</strain>
    </source>
</reference>
<keyword evidence="2" id="KW-1185">Reference proteome</keyword>
<accession>A0ACC2CJB6</accession>
<organism evidence="1 2">
    <name type="scientific">Diphasiastrum complanatum</name>
    <name type="common">Issler's clubmoss</name>
    <name type="synonym">Lycopodium complanatum</name>
    <dbReference type="NCBI Taxonomy" id="34168"/>
    <lineage>
        <taxon>Eukaryota</taxon>
        <taxon>Viridiplantae</taxon>
        <taxon>Streptophyta</taxon>
        <taxon>Embryophyta</taxon>
        <taxon>Tracheophyta</taxon>
        <taxon>Lycopodiopsida</taxon>
        <taxon>Lycopodiales</taxon>
        <taxon>Lycopodiaceae</taxon>
        <taxon>Lycopodioideae</taxon>
        <taxon>Diphasiastrum</taxon>
    </lineage>
</organism>
<evidence type="ECO:0000313" key="1">
    <source>
        <dbReference type="EMBL" id="KAJ7542098.1"/>
    </source>
</evidence>